<dbReference type="Gene3D" id="1.10.3720.10">
    <property type="entry name" value="MetI-like"/>
    <property type="match status" value="1"/>
</dbReference>
<feature type="transmembrane region" description="Helical" evidence="7">
    <location>
        <begin position="12"/>
        <end position="37"/>
    </location>
</feature>
<feature type="domain" description="ABC transmembrane type-1" evidence="8">
    <location>
        <begin position="69"/>
        <end position="284"/>
    </location>
</feature>
<dbReference type="PROSITE" id="PS50928">
    <property type="entry name" value="ABC_TM1"/>
    <property type="match status" value="1"/>
</dbReference>
<keyword evidence="4 7" id="KW-0812">Transmembrane</keyword>
<dbReference type="InterPro" id="IPR035906">
    <property type="entry name" value="MetI-like_sf"/>
</dbReference>
<dbReference type="Proteomes" id="UP000032483">
    <property type="component" value="Unassembled WGS sequence"/>
</dbReference>
<dbReference type="RefSeq" id="WP_009322631.1">
    <property type="nucleotide sequence ID" value="NZ_JBKWPM010000029.1"/>
</dbReference>
<dbReference type="InterPro" id="IPR000515">
    <property type="entry name" value="MetI-like"/>
</dbReference>
<protein>
    <submittedName>
        <fullName evidence="9">ABC transporter permease</fullName>
    </submittedName>
</protein>
<proteinExistence type="inferred from homology"/>
<reference evidence="9" key="1">
    <citation type="submission" date="2015-02" db="EMBL/GenBank/DDBJ databases">
        <title>A novel member of the family Ruminococcaceae isolated from human feces.</title>
        <authorList>
            <person name="Shkoporov A.N."/>
            <person name="Chaplin A.V."/>
            <person name="Motuzova O.V."/>
            <person name="Kafarskaia L.I."/>
            <person name="Khokhlova E.V."/>
            <person name="Efimov B.A."/>
        </authorList>
    </citation>
    <scope>NUCLEOTIDE SEQUENCE [LARGE SCALE GENOMIC DNA]</scope>
    <source>
        <strain evidence="9">585-1</strain>
    </source>
</reference>
<dbReference type="GO" id="GO:0055085">
    <property type="term" value="P:transmembrane transport"/>
    <property type="evidence" value="ECO:0007669"/>
    <property type="project" value="InterPro"/>
</dbReference>
<evidence type="ECO:0000313" key="9">
    <source>
        <dbReference type="EMBL" id="KJF38495.1"/>
    </source>
</evidence>
<dbReference type="CDD" id="cd06261">
    <property type="entry name" value="TM_PBP2"/>
    <property type="match status" value="1"/>
</dbReference>
<evidence type="ECO:0000313" key="10">
    <source>
        <dbReference type="Proteomes" id="UP000032483"/>
    </source>
</evidence>
<dbReference type="EMBL" id="JXXK01000040">
    <property type="protein sequence ID" value="KJF38495.1"/>
    <property type="molecule type" value="Genomic_DNA"/>
</dbReference>
<keyword evidence="2 7" id="KW-0813">Transport</keyword>
<organism evidence="9 10">
    <name type="scientific">Ruthenibacterium lactatiformans</name>
    <dbReference type="NCBI Taxonomy" id="1550024"/>
    <lineage>
        <taxon>Bacteria</taxon>
        <taxon>Bacillati</taxon>
        <taxon>Bacillota</taxon>
        <taxon>Clostridia</taxon>
        <taxon>Eubacteriales</taxon>
        <taxon>Oscillospiraceae</taxon>
        <taxon>Ruthenibacterium</taxon>
    </lineage>
</organism>
<comment type="caution">
    <text evidence="9">The sequence shown here is derived from an EMBL/GenBank/DDBJ whole genome shotgun (WGS) entry which is preliminary data.</text>
</comment>
<dbReference type="GeneID" id="42858374"/>
<feature type="transmembrane region" description="Helical" evidence="7">
    <location>
        <begin position="171"/>
        <end position="193"/>
    </location>
</feature>
<evidence type="ECO:0000256" key="5">
    <source>
        <dbReference type="ARBA" id="ARBA00022989"/>
    </source>
</evidence>
<accession>A0A0D8IUX6</accession>
<keyword evidence="5 7" id="KW-1133">Transmembrane helix</keyword>
<feature type="transmembrane region" description="Helical" evidence="7">
    <location>
        <begin position="73"/>
        <end position="95"/>
    </location>
</feature>
<evidence type="ECO:0000256" key="3">
    <source>
        <dbReference type="ARBA" id="ARBA00022475"/>
    </source>
</evidence>
<dbReference type="PANTHER" id="PTHR30193">
    <property type="entry name" value="ABC TRANSPORTER PERMEASE PROTEIN"/>
    <property type="match status" value="1"/>
</dbReference>
<dbReference type="AlphaFoldDB" id="A0A0D8IUX6"/>
<evidence type="ECO:0000256" key="6">
    <source>
        <dbReference type="ARBA" id="ARBA00023136"/>
    </source>
</evidence>
<dbReference type="InterPro" id="IPR051393">
    <property type="entry name" value="ABC_transporter_permease"/>
</dbReference>
<evidence type="ECO:0000256" key="1">
    <source>
        <dbReference type="ARBA" id="ARBA00004651"/>
    </source>
</evidence>
<gene>
    <name evidence="9" type="ORF">TQ39_17700</name>
</gene>
<dbReference type="PANTHER" id="PTHR30193:SF37">
    <property type="entry name" value="INNER MEMBRANE ABC TRANSPORTER PERMEASE PROTEIN YCJO"/>
    <property type="match status" value="1"/>
</dbReference>
<dbReference type="SUPFAM" id="SSF161098">
    <property type="entry name" value="MetI-like"/>
    <property type="match status" value="1"/>
</dbReference>
<evidence type="ECO:0000259" key="8">
    <source>
        <dbReference type="PROSITE" id="PS50928"/>
    </source>
</evidence>
<evidence type="ECO:0000256" key="2">
    <source>
        <dbReference type="ARBA" id="ARBA00022448"/>
    </source>
</evidence>
<name>A0A0D8IUX6_9FIRM</name>
<feature type="transmembrane region" description="Helical" evidence="7">
    <location>
        <begin position="234"/>
        <end position="253"/>
    </location>
</feature>
<keyword evidence="10" id="KW-1185">Reference proteome</keyword>
<dbReference type="Pfam" id="PF00528">
    <property type="entry name" value="BPD_transp_1"/>
    <property type="match status" value="1"/>
</dbReference>
<keyword evidence="6 7" id="KW-0472">Membrane</keyword>
<comment type="subcellular location">
    <subcellularLocation>
        <location evidence="1 7">Cell membrane</location>
        <topology evidence="1 7">Multi-pass membrane protein</topology>
    </subcellularLocation>
</comment>
<feature type="transmembrane region" description="Helical" evidence="7">
    <location>
        <begin position="205"/>
        <end position="228"/>
    </location>
</feature>
<evidence type="ECO:0000256" key="4">
    <source>
        <dbReference type="ARBA" id="ARBA00022692"/>
    </source>
</evidence>
<comment type="similarity">
    <text evidence="7">Belongs to the binding-protein-dependent transport system permease family.</text>
</comment>
<keyword evidence="3" id="KW-1003">Cell membrane</keyword>
<feature type="transmembrane region" description="Helical" evidence="7">
    <location>
        <begin position="265"/>
        <end position="287"/>
    </location>
</feature>
<dbReference type="GO" id="GO:0005886">
    <property type="term" value="C:plasma membrane"/>
    <property type="evidence" value="ECO:0007669"/>
    <property type="project" value="UniProtKB-SubCell"/>
</dbReference>
<evidence type="ECO:0000256" key="7">
    <source>
        <dbReference type="RuleBase" id="RU363032"/>
    </source>
</evidence>
<feature type="transmembrane region" description="Helical" evidence="7">
    <location>
        <begin position="107"/>
        <end position="127"/>
    </location>
</feature>
<sequence>MYNKIKPKKLTLAALLIPGVLLFVMCCIVPLGVAFYFSLFNWDGGINKTFIALQNYIELLKDKNFWQAFWNNILFVIYSVIGQIGIAFVLSMLLTSRVVRFKNFHRTVIFFPVILSSIVVAYLWQIIYNKDYGLLNKFLDMFGLESWIQPWLDDPNIIIQSLAAPKIWQWIGYYMVILLGAIQSIDASVLECAELDGANGWRRSCFIVLPMIKSTVVVTIILCISGNMKTFDQIYAMTGGGPGTSSMVVALYAYKMSFVRQRYGYGSACAIGILVLSLLLVAVSKLVGGRKRDND</sequence>